<name>A0A317SUM3_9PEZI</name>
<gene>
    <name evidence="2" type="ORF">C7212DRAFT_363134</name>
</gene>
<keyword evidence="1" id="KW-0732">Signal</keyword>
<keyword evidence="3" id="KW-1185">Reference proteome</keyword>
<evidence type="ECO:0000313" key="3">
    <source>
        <dbReference type="Proteomes" id="UP000246991"/>
    </source>
</evidence>
<dbReference type="EMBL" id="PYWC01000027">
    <property type="protein sequence ID" value="PWW77106.1"/>
    <property type="molecule type" value="Genomic_DNA"/>
</dbReference>
<protein>
    <submittedName>
        <fullName evidence="2">Uncharacterized protein</fullName>
    </submittedName>
</protein>
<comment type="caution">
    <text evidence="2">The sequence shown here is derived from an EMBL/GenBank/DDBJ whole genome shotgun (WGS) entry which is preliminary data.</text>
</comment>
<dbReference type="AlphaFoldDB" id="A0A317SUM3"/>
<proteinExistence type="predicted"/>
<feature type="chain" id="PRO_5016462466" evidence="1">
    <location>
        <begin position="21"/>
        <end position="197"/>
    </location>
</feature>
<evidence type="ECO:0000313" key="2">
    <source>
        <dbReference type="EMBL" id="PWW77106.1"/>
    </source>
</evidence>
<evidence type="ECO:0000256" key="1">
    <source>
        <dbReference type="SAM" id="SignalP"/>
    </source>
</evidence>
<organism evidence="2 3">
    <name type="scientific">Tuber magnatum</name>
    <name type="common">white Piedmont truffle</name>
    <dbReference type="NCBI Taxonomy" id="42249"/>
    <lineage>
        <taxon>Eukaryota</taxon>
        <taxon>Fungi</taxon>
        <taxon>Dikarya</taxon>
        <taxon>Ascomycota</taxon>
        <taxon>Pezizomycotina</taxon>
        <taxon>Pezizomycetes</taxon>
        <taxon>Pezizales</taxon>
        <taxon>Tuberaceae</taxon>
        <taxon>Tuber</taxon>
    </lineage>
</organism>
<feature type="signal peptide" evidence="1">
    <location>
        <begin position="1"/>
        <end position="20"/>
    </location>
</feature>
<dbReference type="Proteomes" id="UP000246991">
    <property type="component" value="Unassembled WGS sequence"/>
</dbReference>
<reference evidence="2 3" key="1">
    <citation type="submission" date="2018-03" db="EMBL/GenBank/DDBJ databases">
        <title>Genomes of Pezizomycetes fungi and the evolution of truffles.</title>
        <authorList>
            <person name="Murat C."/>
            <person name="Payen T."/>
            <person name="Noel B."/>
            <person name="Kuo A."/>
            <person name="Martin F.M."/>
        </authorList>
    </citation>
    <scope>NUCLEOTIDE SEQUENCE [LARGE SCALE GENOMIC DNA]</scope>
    <source>
        <strain evidence="2">091103-1</strain>
    </source>
</reference>
<accession>A0A317SUM3</accession>
<sequence length="197" mass="21371">MQFRFLLLSLPNCFAPPTIANAPKHQTQPLKMSTTKFIHPAAVHIPYPYSRVSDLLIAATPSSVKSYVEKSPIAHDLSIKSTEPVHISSSTPPSTSNFPVVTTATADLPTNGRRVHFTYVETIPLAFGLTSKVYLTGWYAAPDVGGEGYFSIVAQEGKFAETRIKKVKTLKESEGGGGAEFWEELGVESCGESARII</sequence>